<gene>
    <name evidence="2" type="ORF">A7J50_1338</name>
</gene>
<evidence type="ECO:0000313" key="3">
    <source>
        <dbReference type="Proteomes" id="UP000077829"/>
    </source>
</evidence>
<keyword evidence="1" id="KW-0732">Signal</keyword>
<protein>
    <recommendedName>
        <fullName evidence="4">Lipoprotein</fullName>
    </recommendedName>
</protein>
<proteinExistence type="predicted"/>
<dbReference type="STRING" id="219572.A7J50_1338"/>
<dbReference type="RefSeq" id="WP_064451090.1">
    <property type="nucleotide sequence ID" value="NZ_CP015600.1"/>
</dbReference>
<evidence type="ECO:0000256" key="1">
    <source>
        <dbReference type="SAM" id="SignalP"/>
    </source>
</evidence>
<evidence type="ECO:0008006" key="4">
    <source>
        <dbReference type="Google" id="ProtNLM"/>
    </source>
</evidence>
<dbReference type="AlphaFoldDB" id="A0A172YXF1"/>
<name>A0A172YXF1_9PSED</name>
<dbReference type="Proteomes" id="UP000077829">
    <property type="component" value="Chromosome"/>
</dbReference>
<organism evidence="2 3">
    <name type="scientific">Pseudomonas antarctica</name>
    <dbReference type="NCBI Taxonomy" id="219572"/>
    <lineage>
        <taxon>Bacteria</taxon>
        <taxon>Pseudomonadati</taxon>
        <taxon>Pseudomonadota</taxon>
        <taxon>Gammaproteobacteria</taxon>
        <taxon>Pseudomonadales</taxon>
        <taxon>Pseudomonadaceae</taxon>
        <taxon>Pseudomonas</taxon>
    </lineage>
</organism>
<dbReference type="KEGG" id="panr:A7J50_1338"/>
<reference evidence="2 3" key="1">
    <citation type="submission" date="2016-05" db="EMBL/GenBank/DDBJ databases">
        <title>Complete genome sequence of Pseudomonas antarctica PAMC 27494.</title>
        <authorList>
            <person name="Lee J."/>
        </authorList>
    </citation>
    <scope>NUCLEOTIDE SEQUENCE [LARGE SCALE GENOMIC DNA]</scope>
    <source>
        <strain evidence="2 3">PAMC 27494</strain>
    </source>
</reference>
<feature type="chain" id="PRO_5008005186" description="Lipoprotein" evidence="1">
    <location>
        <begin position="21"/>
        <end position="156"/>
    </location>
</feature>
<evidence type="ECO:0000313" key="2">
    <source>
        <dbReference type="EMBL" id="ANF84772.1"/>
    </source>
</evidence>
<dbReference type="EMBL" id="CP015600">
    <property type="protein sequence ID" value="ANF84772.1"/>
    <property type="molecule type" value="Genomic_DNA"/>
</dbReference>
<accession>A0A172YXF1</accession>
<feature type="signal peptide" evidence="1">
    <location>
        <begin position="1"/>
        <end position="20"/>
    </location>
</feature>
<dbReference type="PATRIC" id="fig|219572.3.peg.1364"/>
<sequence length="156" mass="16973" precursor="true">MRALSVVFAAALFLPSIAFAGQLTEKVDRFNGSKQVAWESFSDPGRGYSFNVYAHYADAKDAKPYGYYALLVPPFGASSFSDCHHNQWLVDGKPARNLNGIYESMGGSQTFRLELQRADLESIASASSVEFKICNSEGSISASDLAGVKKLVESTR</sequence>